<dbReference type="SMART" id="SM00448">
    <property type="entry name" value="REC"/>
    <property type="match status" value="1"/>
</dbReference>
<sequence length="122" mass="13779">MGKLILVVDDDPDIREILQSLLEDEDYLVEVASDGEAALQKMESGLRPHLILLDLLMPRMDGMTFVQEIQNRNLRHSLPIILLSAHARSKEHLGKIHLDGFMNKPFDINALLALISTLINRS</sequence>
<dbReference type="Gene3D" id="3.40.50.2300">
    <property type="match status" value="1"/>
</dbReference>
<keyword evidence="5" id="KW-1185">Reference proteome</keyword>
<evidence type="ECO:0000256" key="2">
    <source>
        <dbReference type="PROSITE-ProRule" id="PRU00169"/>
    </source>
</evidence>
<accession>A0A401ZXE6</accession>
<evidence type="ECO:0000256" key="1">
    <source>
        <dbReference type="ARBA" id="ARBA00022553"/>
    </source>
</evidence>
<dbReference type="RefSeq" id="WP_161975317.1">
    <property type="nucleotide sequence ID" value="NZ_BIFR01000001.1"/>
</dbReference>
<evidence type="ECO:0000313" key="5">
    <source>
        <dbReference type="Proteomes" id="UP000287352"/>
    </source>
</evidence>
<dbReference type="Pfam" id="PF00072">
    <property type="entry name" value="Response_reg"/>
    <property type="match status" value="1"/>
</dbReference>
<dbReference type="InterPro" id="IPR011006">
    <property type="entry name" value="CheY-like_superfamily"/>
</dbReference>
<feature type="modified residue" description="4-aspartylphosphate" evidence="2">
    <location>
        <position position="54"/>
    </location>
</feature>
<dbReference type="EMBL" id="BIFR01000001">
    <property type="protein sequence ID" value="GCE11528.1"/>
    <property type="molecule type" value="Genomic_DNA"/>
</dbReference>
<dbReference type="AlphaFoldDB" id="A0A401ZXE6"/>
<comment type="caution">
    <text evidence="4">The sequence shown here is derived from an EMBL/GenBank/DDBJ whole genome shotgun (WGS) entry which is preliminary data.</text>
</comment>
<feature type="domain" description="Response regulatory" evidence="3">
    <location>
        <begin position="4"/>
        <end position="119"/>
    </location>
</feature>
<dbReference type="CDD" id="cd17546">
    <property type="entry name" value="REC_hyHK_CKI1_RcsC-like"/>
    <property type="match status" value="1"/>
</dbReference>
<dbReference type="PROSITE" id="PS50110">
    <property type="entry name" value="RESPONSE_REGULATORY"/>
    <property type="match status" value="1"/>
</dbReference>
<dbReference type="PANTHER" id="PTHR44591:SF3">
    <property type="entry name" value="RESPONSE REGULATORY DOMAIN-CONTAINING PROTEIN"/>
    <property type="match status" value="1"/>
</dbReference>
<dbReference type="InterPro" id="IPR050595">
    <property type="entry name" value="Bact_response_regulator"/>
</dbReference>
<evidence type="ECO:0000259" key="3">
    <source>
        <dbReference type="PROSITE" id="PS50110"/>
    </source>
</evidence>
<dbReference type="InterPro" id="IPR001789">
    <property type="entry name" value="Sig_transdc_resp-reg_receiver"/>
</dbReference>
<protein>
    <recommendedName>
        <fullName evidence="3">Response regulatory domain-containing protein</fullName>
    </recommendedName>
</protein>
<organism evidence="4 5">
    <name type="scientific">Tengunoibacter tsumagoiensis</name>
    <dbReference type="NCBI Taxonomy" id="2014871"/>
    <lineage>
        <taxon>Bacteria</taxon>
        <taxon>Bacillati</taxon>
        <taxon>Chloroflexota</taxon>
        <taxon>Ktedonobacteria</taxon>
        <taxon>Ktedonobacterales</taxon>
        <taxon>Dictyobacteraceae</taxon>
        <taxon>Tengunoibacter</taxon>
    </lineage>
</organism>
<dbReference type="PANTHER" id="PTHR44591">
    <property type="entry name" value="STRESS RESPONSE REGULATOR PROTEIN 1"/>
    <property type="match status" value="1"/>
</dbReference>
<gene>
    <name evidence="4" type="ORF">KTT_13870</name>
</gene>
<dbReference type="SUPFAM" id="SSF52172">
    <property type="entry name" value="CheY-like"/>
    <property type="match status" value="1"/>
</dbReference>
<keyword evidence="1 2" id="KW-0597">Phosphoprotein</keyword>
<evidence type="ECO:0000313" key="4">
    <source>
        <dbReference type="EMBL" id="GCE11528.1"/>
    </source>
</evidence>
<dbReference type="GO" id="GO:0000160">
    <property type="term" value="P:phosphorelay signal transduction system"/>
    <property type="evidence" value="ECO:0007669"/>
    <property type="project" value="InterPro"/>
</dbReference>
<proteinExistence type="predicted"/>
<name>A0A401ZXE6_9CHLR</name>
<reference evidence="5" key="1">
    <citation type="submission" date="2018-12" db="EMBL/GenBank/DDBJ databases">
        <title>Tengunoibacter tsumagoiensis gen. nov., sp. nov., Dictyobacter kobayashii sp. nov., D. alpinus sp. nov., and D. joshuensis sp. nov. and description of Dictyobacteraceae fam. nov. within the order Ktedonobacterales isolated from Tengu-no-mugimeshi.</title>
        <authorList>
            <person name="Wang C.M."/>
            <person name="Zheng Y."/>
            <person name="Sakai Y."/>
            <person name="Toyoda A."/>
            <person name="Minakuchi Y."/>
            <person name="Abe K."/>
            <person name="Yokota A."/>
            <person name="Yabe S."/>
        </authorList>
    </citation>
    <scope>NUCLEOTIDE SEQUENCE [LARGE SCALE GENOMIC DNA]</scope>
    <source>
        <strain evidence="5">Uno3</strain>
    </source>
</reference>
<dbReference type="Proteomes" id="UP000287352">
    <property type="component" value="Unassembled WGS sequence"/>
</dbReference>